<dbReference type="InterPro" id="IPR029063">
    <property type="entry name" value="SAM-dependent_MTases_sf"/>
</dbReference>
<accession>A0A382H1D1</accession>
<organism evidence="1">
    <name type="scientific">marine metagenome</name>
    <dbReference type="NCBI Taxonomy" id="408172"/>
    <lineage>
        <taxon>unclassified sequences</taxon>
        <taxon>metagenomes</taxon>
        <taxon>ecological metagenomes</taxon>
    </lineage>
</organism>
<sequence length="185" mass="21395">MAYSKEYLEQLELLHKKKKVFGISKKILKPVKELIEENTITSILDFGAGKGLTSQSFKEAYPEITIYTYDPATFPIELPEEVDLIYSNDVLEHIEPLLIDETLQDLSNRATKFQFHLIACHPSKKALSDGRNAHLIIEKPEWWKQRIKALSGWKVVYEEIKEYIAHVKKGPPIDVVKYVVILKKE</sequence>
<gene>
    <name evidence="1" type="ORF">METZ01_LOCUS233836</name>
</gene>
<dbReference type="AlphaFoldDB" id="A0A382H1D1"/>
<evidence type="ECO:0000313" key="1">
    <source>
        <dbReference type="EMBL" id="SVB80982.1"/>
    </source>
</evidence>
<proteinExistence type="predicted"/>
<dbReference type="Gene3D" id="3.40.50.150">
    <property type="entry name" value="Vaccinia Virus protein VP39"/>
    <property type="match status" value="1"/>
</dbReference>
<protein>
    <recommendedName>
        <fullName evidence="2">Methyltransferase domain-containing protein</fullName>
    </recommendedName>
</protein>
<dbReference type="EMBL" id="UINC01058566">
    <property type="protein sequence ID" value="SVB80982.1"/>
    <property type="molecule type" value="Genomic_DNA"/>
</dbReference>
<reference evidence="1" key="1">
    <citation type="submission" date="2018-05" db="EMBL/GenBank/DDBJ databases">
        <authorList>
            <person name="Lanie J.A."/>
            <person name="Ng W.-L."/>
            <person name="Kazmierczak K.M."/>
            <person name="Andrzejewski T.M."/>
            <person name="Davidsen T.M."/>
            <person name="Wayne K.J."/>
            <person name="Tettelin H."/>
            <person name="Glass J.I."/>
            <person name="Rusch D."/>
            <person name="Podicherti R."/>
            <person name="Tsui H.-C.T."/>
            <person name="Winkler M.E."/>
        </authorList>
    </citation>
    <scope>NUCLEOTIDE SEQUENCE</scope>
</reference>
<evidence type="ECO:0008006" key="2">
    <source>
        <dbReference type="Google" id="ProtNLM"/>
    </source>
</evidence>
<name>A0A382H1D1_9ZZZZ</name>
<dbReference type="Pfam" id="PF13489">
    <property type="entry name" value="Methyltransf_23"/>
    <property type="match status" value="1"/>
</dbReference>
<dbReference type="SUPFAM" id="SSF53335">
    <property type="entry name" value="S-adenosyl-L-methionine-dependent methyltransferases"/>
    <property type="match status" value="1"/>
</dbReference>